<feature type="region of interest" description="Disordered" evidence="6">
    <location>
        <begin position="1"/>
        <end position="55"/>
    </location>
</feature>
<dbReference type="EMBL" id="KZ305025">
    <property type="protein sequence ID" value="PIA55394.1"/>
    <property type="molecule type" value="Genomic_DNA"/>
</dbReference>
<evidence type="ECO:0000256" key="3">
    <source>
        <dbReference type="ARBA" id="ARBA00022741"/>
    </source>
</evidence>
<dbReference type="InterPro" id="IPR000608">
    <property type="entry name" value="UBC"/>
</dbReference>
<gene>
    <name evidence="8" type="ORF">AQUCO_00800271v1</name>
</gene>
<dbReference type="GO" id="GO:0061631">
    <property type="term" value="F:ubiquitin conjugating enzyme activity"/>
    <property type="evidence" value="ECO:0007669"/>
    <property type="project" value="UniProtKB-EC"/>
</dbReference>
<dbReference type="SUPFAM" id="SSF54495">
    <property type="entry name" value="UBC-like"/>
    <property type="match status" value="1"/>
</dbReference>
<keyword evidence="4" id="KW-0833">Ubl conjugation pathway</keyword>
<dbReference type="FunFam" id="3.10.110.10:FF:000028">
    <property type="entry name" value="Probable ubiquitin-conjugating enzyme E2 23"/>
    <property type="match status" value="1"/>
</dbReference>
<evidence type="ECO:0000256" key="4">
    <source>
        <dbReference type="ARBA" id="ARBA00022786"/>
    </source>
</evidence>
<dbReference type="PROSITE" id="PS50127">
    <property type="entry name" value="UBC_2"/>
    <property type="match status" value="1"/>
</dbReference>
<feature type="compositionally biased region" description="Acidic residues" evidence="6">
    <location>
        <begin position="28"/>
        <end position="55"/>
    </location>
</feature>
<dbReference type="OrthoDB" id="47801at2759"/>
<dbReference type="GO" id="GO:0005524">
    <property type="term" value="F:ATP binding"/>
    <property type="evidence" value="ECO:0007669"/>
    <property type="project" value="UniProtKB-KW"/>
</dbReference>
<evidence type="ECO:0000256" key="6">
    <source>
        <dbReference type="SAM" id="MobiDB-lite"/>
    </source>
</evidence>
<feature type="domain" description="UBC core" evidence="7">
    <location>
        <begin position="156"/>
        <end position="316"/>
    </location>
</feature>
<dbReference type="CDD" id="cd23837">
    <property type="entry name" value="UBCc_UBE2O"/>
    <property type="match status" value="1"/>
</dbReference>
<sequence>METISSDSGSNKKLKYSEVITTAVDPDLMNEDSIDPPNDSEPESQNSDDLDDASSYYDEDFSYYDETLTLQAQFDAADLPPGVEASIPWLEIPEGTKNQDNAAHLYTTSGLNIESEEEEDHVLEKFMQFKSFDTVQDFSDHHYVTVASGSNKPGKGWAKTIQNEWKILEENLPETIFVRVYEERMDLLRAAIVGASGTPYHDGLFFFDAFFPPEYPKVPPHVYYHSGGLRLNPNLYNCGKVCLSLLGTWHGGKEESWISEKSTMLQVLLSIQALVLNAKPYFNEPGYARSAGQAHGEKQAKSYNENTFVLSCKTMQYSLKRPPKHFEDLVAGHFRVRAHAILEACKEYLKGHDVGSLPEGEMEEDEEEFEITNDMPGGRKNFAFNLRTVIGNLIPFLIKNGAKDCEKFIPLGDITRTAPLKI</sequence>
<proteinExistence type="predicted"/>
<evidence type="ECO:0000256" key="2">
    <source>
        <dbReference type="ARBA" id="ARBA00022679"/>
    </source>
</evidence>
<dbReference type="AlphaFoldDB" id="A0A2G5EHY3"/>
<keyword evidence="9" id="KW-1185">Reference proteome</keyword>
<evidence type="ECO:0000313" key="8">
    <source>
        <dbReference type="EMBL" id="PIA55394.1"/>
    </source>
</evidence>
<accession>A0A2G5EHY3</accession>
<dbReference type="InterPro" id="IPR016135">
    <property type="entry name" value="UBQ-conjugating_enzyme/RWD"/>
</dbReference>
<dbReference type="STRING" id="218851.A0A2G5EHY3"/>
<dbReference type="FunCoup" id="A0A2G5EHY3">
    <property type="interactions" value="1153"/>
</dbReference>
<keyword evidence="2" id="KW-0808">Transferase</keyword>
<feature type="compositionally biased region" description="Polar residues" evidence="6">
    <location>
        <begin position="1"/>
        <end position="11"/>
    </location>
</feature>
<evidence type="ECO:0000313" key="9">
    <source>
        <dbReference type="Proteomes" id="UP000230069"/>
    </source>
</evidence>
<dbReference type="Gene3D" id="3.10.110.10">
    <property type="entry name" value="Ubiquitin Conjugating Enzyme"/>
    <property type="match status" value="1"/>
</dbReference>
<dbReference type="PANTHER" id="PTHR46116">
    <property type="entry name" value="(E3-INDEPENDENT) E2 UBIQUITIN-CONJUGATING ENZYME"/>
    <property type="match status" value="1"/>
</dbReference>
<dbReference type="EC" id="2.3.2.23" evidence="1"/>
<dbReference type="PANTHER" id="PTHR46116:SF41">
    <property type="entry name" value="UBIQUITIN-CONJUGATING ENZYME E2 25-RELATED"/>
    <property type="match status" value="1"/>
</dbReference>
<evidence type="ECO:0000256" key="1">
    <source>
        <dbReference type="ARBA" id="ARBA00012486"/>
    </source>
</evidence>
<dbReference type="Pfam" id="PF00179">
    <property type="entry name" value="UQ_con"/>
    <property type="match status" value="1"/>
</dbReference>
<dbReference type="Proteomes" id="UP000230069">
    <property type="component" value="Unassembled WGS sequence"/>
</dbReference>
<keyword evidence="3" id="KW-0547">Nucleotide-binding</keyword>
<evidence type="ECO:0000259" key="7">
    <source>
        <dbReference type="PROSITE" id="PS50127"/>
    </source>
</evidence>
<dbReference type="SMART" id="SM00212">
    <property type="entry name" value="UBCc"/>
    <property type="match status" value="1"/>
</dbReference>
<name>A0A2G5EHY3_AQUCA</name>
<keyword evidence="5" id="KW-0067">ATP-binding</keyword>
<dbReference type="InParanoid" id="A0A2G5EHY3"/>
<protein>
    <recommendedName>
        <fullName evidence="1">E2 ubiquitin-conjugating enzyme</fullName>
        <ecNumber evidence="1">2.3.2.23</ecNumber>
    </recommendedName>
</protein>
<reference evidence="8 9" key="1">
    <citation type="submission" date="2017-09" db="EMBL/GenBank/DDBJ databases">
        <title>WGS assembly of Aquilegia coerulea Goldsmith.</title>
        <authorList>
            <person name="Hodges S."/>
            <person name="Kramer E."/>
            <person name="Nordborg M."/>
            <person name="Tomkins J."/>
            <person name="Borevitz J."/>
            <person name="Derieg N."/>
            <person name="Yan J."/>
            <person name="Mihaltcheva S."/>
            <person name="Hayes R.D."/>
            <person name="Rokhsar D."/>
        </authorList>
    </citation>
    <scope>NUCLEOTIDE SEQUENCE [LARGE SCALE GENOMIC DNA]</scope>
    <source>
        <strain evidence="9">cv. Goldsmith</strain>
    </source>
</reference>
<evidence type="ECO:0000256" key="5">
    <source>
        <dbReference type="ARBA" id="ARBA00022840"/>
    </source>
</evidence>
<organism evidence="8 9">
    <name type="scientific">Aquilegia coerulea</name>
    <name type="common">Rocky mountain columbine</name>
    <dbReference type="NCBI Taxonomy" id="218851"/>
    <lineage>
        <taxon>Eukaryota</taxon>
        <taxon>Viridiplantae</taxon>
        <taxon>Streptophyta</taxon>
        <taxon>Embryophyta</taxon>
        <taxon>Tracheophyta</taxon>
        <taxon>Spermatophyta</taxon>
        <taxon>Magnoliopsida</taxon>
        <taxon>Ranunculales</taxon>
        <taxon>Ranunculaceae</taxon>
        <taxon>Thalictroideae</taxon>
        <taxon>Aquilegia</taxon>
    </lineage>
</organism>